<accession>A0ABM7RDX6</accession>
<dbReference type="Proteomes" id="UP001374893">
    <property type="component" value="Chromosome"/>
</dbReference>
<dbReference type="InterPro" id="IPR003313">
    <property type="entry name" value="AraC-bd"/>
</dbReference>
<sequence>MSVSPTHAIVDPAAPQYVSRQVESSRLFWFNPDGESCSVVSGGYECCASDYRIERPGFQWYSLEFVVGGRGKLKLGDRETALRPGVGFIYGPGVPHEIVSDSEHHLRKYFAVFRGDGFSELLEKLELPAGSLFESTRIDAMRRALDEMISRGERRSKWSHELCDLLVRQALVMAKEDAIDAGLADTRAFRTFCRVRDFIEDNHLKVTTLEEIARSCELDAAYLCRLFSRFQDETPYQCLTRLRMEHAARRLLEGDVSVKQVSEELSFSDPFHFSRVFKSVHRVPPSRFRQGGRKS</sequence>
<dbReference type="PANTHER" id="PTHR46796">
    <property type="entry name" value="HTH-TYPE TRANSCRIPTIONAL ACTIVATOR RHAS-RELATED"/>
    <property type="match status" value="1"/>
</dbReference>
<evidence type="ECO:0000313" key="6">
    <source>
        <dbReference type="Proteomes" id="UP001374893"/>
    </source>
</evidence>
<organism evidence="5 6">
    <name type="scientific">Haloferula helveola</name>
    <dbReference type="NCBI Taxonomy" id="490095"/>
    <lineage>
        <taxon>Bacteria</taxon>
        <taxon>Pseudomonadati</taxon>
        <taxon>Verrucomicrobiota</taxon>
        <taxon>Verrucomicrobiia</taxon>
        <taxon>Verrucomicrobiales</taxon>
        <taxon>Verrucomicrobiaceae</taxon>
        <taxon>Haloferula</taxon>
    </lineage>
</organism>
<dbReference type="EMBL" id="AP024702">
    <property type="protein sequence ID" value="BCX48763.1"/>
    <property type="molecule type" value="Genomic_DNA"/>
</dbReference>
<dbReference type="SUPFAM" id="SSF51215">
    <property type="entry name" value="Regulatory protein AraC"/>
    <property type="match status" value="1"/>
</dbReference>
<keyword evidence="2" id="KW-0238">DNA-binding</keyword>
<gene>
    <name evidence="5" type="ORF">HAHE_26710</name>
</gene>
<dbReference type="Pfam" id="PF02311">
    <property type="entry name" value="AraC_binding"/>
    <property type="match status" value="1"/>
</dbReference>
<dbReference type="SUPFAM" id="SSF46689">
    <property type="entry name" value="Homeodomain-like"/>
    <property type="match status" value="2"/>
</dbReference>
<evidence type="ECO:0000259" key="4">
    <source>
        <dbReference type="PROSITE" id="PS01124"/>
    </source>
</evidence>
<keyword evidence="3" id="KW-0804">Transcription</keyword>
<dbReference type="PROSITE" id="PS01124">
    <property type="entry name" value="HTH_ARAC_FAMILY_2"/>
    <property type="match status" value="1"/>
</dbReference>
<evidence type="ECO:0000256" key="3">
    <source>
        <dbReference type="ARBA" id="ARBA00023163"/>
    </source>
</evidence>
<evidence type="ECO:0000256" key="2">
    <source>
        <dbReference type="ARBA" id="ARBA00023125"/>
    </source>
</evidence>
<keyword evidence="6" id="KW-1185">Reference proteome</keyword>
<dbReference type="SMART" id="SM00342">
    <property type="entry name" value="HTH_ARAC"/>
    <property type="match status" value="1"/>
</dbReference>
<dbReference type="RefSeq" id="WP_338685115.1">
    <property type="nucleotide sequence ID" value="NZ_AP024702.1"/>
</dbReference>
<proteinExistence type="predicted"/>
<dbReference type="Gene3D" id="2.60.120.280">
    <property type="entry name" value="Regulatory protein AraC"/>
    <property type="match status" value="1"/>
</dbReference>
<protein>
    <recommendedName>
        <fullName evidence="4">HTH araC/xylS-type domain-containing protein</fullName>
    </recommendedName>
</protein>
<keyword evidence="1" id="KW-0805">Transcription regulation</keyword>
<dbReference type="InterPro" id="IPR009057">
    <property type="entry name" value="Homeodomain-like_sf"/>
</dbReference>
<dbReference type="InterPro" id="IPR050204">
    <property type="entry name" value="AraC_XylS_family_regulators"/>
</dbReference>
<dbReference type="Pfam" id="PF12833">
    <property type="entry name" value="HTH_18"/>
    <property type="match status" value="1"/>
</dbReference>
<dbReference type="InterPro" id="IPR037923">
    <property type="entry name" value="HTH-like"/>
</dbReference>
<feature type="domain" description="HTH araC/xylS-type" evidence="4">
    <location>
        <begin position="193"/>
        <end position="291"/>
    </location>
</feature>
<name>A0ABM7RDX6_9BACT</name>
<dbReference type="Gene3D" id="1.10.10.60">
    <property type="entry name" value="Homeodomain-like"/>
    <property type="match status" value="2"/>
</dbReference>
<dbReference type="InterPro" id="IPR018060">
    <property type="entry name" value="HTH_AraC"/>
</dbReference>
<evidence type="ECO:0000256" key="1">
    <source>
        <dbReference type="ARBA" id="ARBA00023015"/>
    </source>
</evidence>
<dbReference type="PANTHER" id="PTHR46796:SF7">
    <property type="entry name" value="ARAC FAMILY TRANSCRIPTIONAL REGULATOR"/>
    <property type="match status" value="1"/>
</dbReference>
<reference evidence="5 6" key="1">
    <citation type="submission" date="2021-06" db="EMBL/GenBank/DDBJ databases">
        <title>Complete genome of Haloferula helveola possessing various polysaccharide degrading enzymes.</title>
        <authorList>
            <person name="Takami H."/>
            <person name="Huang C."/>
            <person name="Hamasaki K."/>
        </authorList>
    </citation>
    <scope>NUCLEOTIDE SEQUENCE [LARGE SCALE GENOMIC DNA]</scope>
    <source>
        <strain evidence="5 6">CN-1</strain>
    </source>
</reference>
<evidence type="ECO:0000313" key="5">
    <source>
        <dbReference type="EMBL" id="BCX48763.1"/>
    </source>
</evidence>